<evidence type="ECO:0000256" key="10">
    <source>
        <dbReference type="ARBA" id="ARBA00023286"/>
    </source>
</evidence>
<keyword evidence="11" id="KW-0407">Ion channel</keyword>
<dbReference type="InterPro" id="IPR052192">
    <property type="entry name" value="Insect_Ionotropic_Sensory_Rcpt"/>
</dbReference>
<name>A0AAV6VTS1_9ARAC</name>
<proteinExistence type="predicted"/>
<evidence type="ECO:0000256" key="1">
    <source>
        <dbReference type="ARBA" id="ARBA00004651"/>
    </source>
</evidence>
<evidence type="ECO:0000256" key="8">
    <source>
        <dbReference type="ARBA" id="ARBA00023170"/>
    </source>
</evidence>
<dbReference type="AlphaFoldDB" id="A0AAV6VTS1"/>
<keyword evidence="7" id="KW-0472">Membrane</keyword>
<evidence type="ECO:0000256" key="6">
    <source>
        <dbReference type="ARBA" id="ARBA00023065"/>
    </source>
</evidence>
<keyword evidence="2" id="KW-0813">Transport</keyword>
<dbReference type="Gene3D" id="3.40.190.10">
    <property type="entry name" value="Periplasmic binding protein-like II"/>
    <property type="match status" value="1"/>
</dbReference>
<evidence type="ECO:0000256" key="7">
    <source>
        <dbReference type="ARBA" id="ARBA00023136"/>
    </source>
</evidence>
<evidence type="ECO:0000256" key="5">
    <source>
        <dbReference type="ARBA" id="ARBA00022989"/>
    </source>
</evidence>
<dbReference type="PANTHER" id="PTHR42643:SF24">
    <property type="entry name" value="IONOTROPIC RECEPTOR 60A"/>
    <property type="match status" value="1"/>
</dbReference>
<evidence type="ECO:0000256" key="9">
    <source>
        <dbReference type="ARBA" id="ARBA00023180"/>
    </source>
</evidence>
<keyword evidence="10" id="KW-1071">Ligand-gated ion channel</keyword>
<protein>
    <recommendedName>
        <fullName evidence="12">Ionotropic glutamate receptor L-glutamate and glycine-binding domain-containing protein</fullName>
    </recommendedName>
</protein>
<keyword evidence="3" id="KW-1003">Cell membrane</keyword>
<comment type="subcellular location">
    <subcellularLocation>
        <location evidence="1">Cell membrane</location>
        <topology evidence="1">Multi-pass membrane protein</topology>
    </subcellularLocation>
</comment>
<evidence type="ECO:0000256" key="4">
    <source>
        <dbReference type="ARBA" id="ARBA00022692"/>
    </source>
</evidence>
<organism evidence="13 14">
    <name type="scientific">Oedothorax gibbosus</name>
    <dbReference type="NCBI Taxonomy" id="931172"/>
    <lineage>
        <taxon>Eukaryota</taxon>
        <taxon>Metazoa</taxon>
        <taxon>Ecdysozoa</taxon>
        <taxon>Arthropoda</taxon>
        <taxon>Chelicerata</taxon>
        <taxon>Arachnida</taxon>
        <taxon>Araneae</taxon>
        <taxon>Araneomorphae</taxon>
        <taxon>Entelegynae</taxon>
        <taxon>Araneoidea</taxon>
        <taxon>Linyphiidae</taxon>
        <taxon>Erigoninae</taxon>
        <taxon>Oedothorax</taxon>
    </lineage>
</organism>
<dbReference type="SMART" id="SM00918">
    <property type="entry name" value="Lig_chan-Glu_bd"/>
    <property type="match status" value="1"/>
</dbReference>
<reference evidence="13 14" key="1">
    <citation type="journal article" date="2022" name="Nat. Ecol. Evol.">
        <title>A masculinizing supergene underlies an exaggerated male reproductive morph in a spider.</title>
        <authorList>
            <person name="Hendrickx F."/>
            <person name="De Corte Z."/>
            <person name="Sonet G."/>
            <person name="Van Belleghem S.M."/>
            <person name="Kostlbacher S."/>
            <person name="Vangestel C."/>
        </authorList>
    </citation>
    <scope>NUCLEOTIDE SEQUENCE [LARGE SCALE GENOMIC DNA]</scope>
    <source>
        <strain evidence="13">W744_W776</strain>
    </source>
</reference>
<dbReference type="Pfam" id="PF10613">
    <property type="entry name" value="Lig_chan-Glu_bd"/>
    <property type="match status" value="1"/>
</dbReference>
<evidence type="ECO:0000259" key="12">
    <source>
        <dbReference type="SMART" id="SM00918"/>
    </source>
</evidence>
<evidence type="ECO:0000256" key="2">
    <source>
        <dbReference type="ARBA" id="ARBA00022448"/>
    </source>
</evidence>
<dbReference type="GO" id="GO:0005886">
    <property type="term" value="C:plasma membrane"/>
    <property type="evidence" value="ECO:0007669"/>
    <property type="project" value="UniProtKB-SubCell"/>
</dbReference>
<comment type="caution">
    <text evidence="13">The sequence shown here is derived from an EMBL/GenBank/DDBJ whole genome shotgun (WGS) entry which is preliminary data.</text>
</comment>
<keyword evidence="4" id="KW-0812">Transmembrane</keyword>
<keyword evidence="9" id="KW-0325">Glycoprotein</keyword>
<evidence type="ECO:0000313" key="14">
    <source>
        <dbReference type="Proteomes" id="UP000827092"/>
    </source>
</evidence>
<evidence type="ECO:0000256" key="11">
    <source>
        <dbReference type="ARBA" id="ARBA00023303"/>
    </source>
</evidence>
<feature type="domain" description="Ionotropic glutamate receptor L-glutamate and glycine-binding" evidence="12">
    <location>
        <begin position="14"/>
        <end position="79"/>
    </location>
</feature>
<evidence type="ECO:0000256" key="3">
    <source>
        <dbReference type="ARBA" id="ARBA00022475"/>
    </source>
</evidence>
<accession>A0AAV6VTS1</accession>
<keyword evidence="5" id="KW-1133">Transmembrane helix</keyword>
<keyword evidence="14" id="KW-1185">Reference proteome</keyword>
<dbReference type="InterPro" id="IPR019594">
    <property type="entry name" value="Glu/Gly-bd"/>
</dbReference>
<dbReference type="PANTHER" id="PTHR42643">
    <property type="entry name" value="IONOTROPIC RECEPTOR 20A-RELATED"/>
    <property type="match status" value="1"/>
</dbReference>
<keyword evidence="8" id="KW-0675">Receptor</keyword>
<sequence>MIPSRLRVSLIPDPYFTLINESLPGYQRASGANGEFLNIISKILGFQYDFVYPEGVGEYDTGVQKEDGNWTGIIGILARREADFSINQLSMEFHRQEVVDFGTVYSTEEVIYVIEKPKYHEIPLFGFLYPFDFTVWIQNFKELYSAAEKGTHQCFYYENGYVLDELKHSKTEYLNNLGNVIIKNSWYLDASDYPYLDLVTENSESFVRISMPAVFHGAFYQGINSPGRPAALRFHKNFTRRPML</sequence>
<evidence type="ECO:0000313" key="13">
    <source>
        <dbReference type="EMBL" id="KAG8199104.1"/>
    </source>
</evidence>
<dbReference type="EMBL" id="JAFNEN010000031">
    <property type="protein sequence ID" value="KAG8199104.1"/>
    <property type="molecule type" value="Genomic_DNA"/>
</dbReference>
<dbReference type="Proteomes" id="UP000827092">
    <property type="component" value="Unassembled WGS sequence"/>
</dbReference>
<keyword evidence="6" id="KW-0406">Ion transport</keyword>
<dbReference type="GO" id="GO:0015276">
    <property type="term" value="F:ligand-gated monoatomic ion channel activity"/>
    <property type="evidence" value="ECO:0007669"/>
    <property type="project" value="InterPro"/>
</dbReference>
<dbReference type="SUPFAM" id="SSF53850">
    <property type="entry name" value="Periplasmic binding protein-like II"/>
    <property type="match status" value="1"/>
</dbReference>
<gene>
    <name evidence="13" type="ORF">JTE90_016241</name>
</gene>